<sequence>MGEDVPDGGCMGRSRPMDFKMRENDDRCKEESNPLRSLEIIRLNTQITEENLYYKMDNKFRGHAFIFNHYRYKDKSLETRSGSNKDVERLINNCDSLGFKWKIYTDFTYSNIKKKIYKASKKDYMDCDCVMVFIMTHGEKDLVYAYDRLYNPNKLWSKFASIGKPVLFFINACRGNKFDDGNIIRNFVPHQTGVENFSRTDTKVIYRPKESPTEPYLHFPEPQDHLLVMWSSAPGHSSWRNNNGSWFIQTLCNKLEPLKYKESLLTILTFVNQEIALDYRSKTDEPEKCDKKQVGCIYSQLSKLFKFTKKKTI</sequence>
<evidence type="ECO:0000313" key="5">
    <source>
        <dbReference type="EMBL" id="CAH0546196.1"/>
    </source>
</evidence>
<dbReference type="GO" id="GO:0004197">
    <property type="term" value="F:cysteine-type endopeptidase activity"/>
    <property type="evidence" value="ECO:0007669"/>
    <property type="project" value="InterPro"/>
</dbReference>
<dbReference type="InterPro" id="IPR029030">
    <property type="entry name" value="Caspase-like_dom_sf"/>
</dbReference>
<dbReference type="AlphaFoldDB" id="A0A9P0ANL8"/>
<dbReference type="OrthoDB" id="6116485at2759"/>
<dbReference type="InterPro" id="IPR011600">
    <property type="entry name" value="Pept_C14_caspase"/>
</dbReference>
<protein>
    <submittedName>
        <fullName evidence="5">Uncharacterized protein</fullName>
    </submittedName>
</protein>
<dbReference type="PANTHER" id="PTHR22576:SF41">
    <property type="entry name" value="CASPASE 14, APOPTOSIS-RELATED CYSTEINE PEPTIDASE"/>
    <property type="match status" value="1"/>
</dbReference>
<evidence type="ECO:0000259" key="4">
    <source>
        <dbReference type="PROSITE" id="PS50208"/>
    </source>
</evidence>
<comment type="similarity">
    <text evidence="1 2">Belongs to the peptidase C14A family.</text>
</comment>
<dbReference type="Proteomes" id="UP001154078">
    <property type="component" value="Chromosome 1"/>
</dbReference>
<dbReference type="Gene3D" id="3.40.50.1460">
    <property type="match status" value="1"/>
</dbReference>
<feature type="domain" description="Caspase family p20" evidence="4">
    <location>
        <begin position="60"/>
        <end position="177"/>
    </location>
</feature>
<reference evidence="5" key="1">
    <citation type="submission" date="2021-12" db="EMBL/GenBank/DDBJ databases">
        <authorList>
            <person name="King R."/>
        </authorList>
    </citation>
    <scope>NUCLEOTIDE SEQUENCE</scope>
</reference>
<proteinExistence type="inferred from homology"/>
<feature type="domain" description="Caspase family p10" evidence="3">
    <location>
        <begin position="223"/>
        <end position="309"/>
    </location>
</feature>
<evidence type="ECO:0000256" key="2">
    <source>
        <dbReference type="RuleBase" id="RU003971"/>
    </source>
</evidence>
<evidence type="ECO:0000256" key="1">
    <source>
        <dbReference type="ARBA" id="ARBA00010134"/>
    </source>
</evidence>
<dbReference type="PANTHER" id="PTHR22576">
    <property type="entry name" value="MUCOSA ASSOCIATED LYMPHOID TISSUE LYMPHOMA TRANSLOCATION PROTEIN 1/PARACASPASE"/>
    <property type="match status" value="1"/>
</dbReference>
<dbReference type="SUPFAM" id="SSF52129">
    <property type="entry name" value="Caspase-like"/>
    <property type="match status" value="1"/>
</dbReference>
<dbReference type="SMART" id="SM00115">
    <property type="entry name" value="CASc"/>
    <property type="match status" value="1"/>
</dbReference>
<dbReference type="InterPro" id="IPR052039">
    <property type="entry name" value="Caspase-related_regulators"/>
</dbReference>
<dbReference type="GO" id="GO:0006508">
    <property type="term" value="P:proteolysis"/>
    <property type="evidence" value="ECO:0007669"/>
    <property type="project" value="InterPro"/>
</dbReference>
<accession>A0A9P0ANL8</accession>
<dbReference type="PROSITE" id="PS50207">
    <property type="entry name" value="CASPASE_P10"/>
    <property type="match status" value="1"/>
</dbReference>
<name>A0A9P0ANL8_BRAAE</name>
<dbReference type="InterPro" id="IPR015917">
    <property type="entry name" value="Pept_C14A"/>
</dbReference>
<dbReference type="InterPro" id="IPR002138">
    <property type="entry name" value="Pept_C14_p10"/>
</dbReference>
<evidence type="ECO:0000259" key="3">
    <source>
        <dbReference type="PROSITE" id="PS50207"/>
    </source>
</evidence>
<dbReference type="InterPro" id="IPR001309">
    <property type="entry name" value="Pept_C14_p20"/>
</dbReference>
<dbReference type="Pfam" id="PF00656">
    <property type="entry name" value="Peptidase_C14"/>
    <property type="match status" value="1"/>
</dbReference>
<keyword evidence="6" id="KW-1185">Reference proteome</keyword>
<dbReference type="PROSITE" id="PS50208">
    <property type="entry name" value="CASPASE_P20"/>
    <property type="match status" value="1"/>
</dbReference>
<evidence type="ECO:0000313" key="6">
    <source>
        <dbReference type="Proteomes" id="UP001154078"/>
    </source>
</evidence>
<organism evidence="5 6">
    <name type="scientific">Brassicogethes aeneus</name>
    <name type="common">Rape pollen beetle</name>
    <name type="synonym">Meligethes aeneus</name>
    <dbReference type="NCBI Taxonomy" id="1431903"/>
    <lineage>
        <taxon>Eukaryota</taxon>
        <taxon>Metazoa</taxon>
        <taxon>Ecdysozoa</taxon>
        <taxon>Arthropoda</taxon>
        <taxon>Hexapoda</taxon>
        <taxon>Insecta</taxon>
        <taxon>Pterygota</taxon>
        <taxon>Neoptera</taxon>
        <taxon>Endopterygota</taxon>
        <taxon>Coleoptera</taxon>
        <taxon>Polyphaga</taxon>
        <taxon>Cucujiformia</taxon>
        <taxon>Nitidulidae</taxon>
        <taxon>Meligethinae</taxon>
        <taxon>Brassicogethes</taxon>
    </lineage>
</organism>
<gene>
    <name evidence="5" type="ORF">MELIAE_LOCUS417</name>
</gene>
<dbReference type="PRINTS" id="PR00376">
    <property type="entry name" value="IL1BCENZYME"/>
</dbReference>
<dbReference type="EMBL" id="OV121132">
    <property type="protein sequence ID" value="CAH0546196.1"/>
    <property type="molecule type" value="Genomic_DNA"/>
</dbReference>